<proteinExistence type="predicted"/>
<keyword evidence="4" id="KW-1185">Reference proteome</keyword>
<feature type="signal peptide" evidence="2">
    <location>
        <begin position="1"/>
        <end position="19"/>
    </location>
</feature>
<name>A0A226EJH9_FOLCA</name>
<dbReference type="Proteomes" id="UP000198287">
    <property type="component" value="Unassembled WGS sequence"/>
</dbReference>
<accession>A0A226EJH9</accession>
<dbReference type="OMA" id="TERTCWF"/>
<evidence type="ECO:0000313" key="4">
    <source>
        <dbReference type="Proteomes" id="UP000198287"/>
    </source>
</evidence>
<gene>
    <name evidence="3" type="ORF">Fcan01_08179</name>
</gene>
<protein>
    <submittedName>
        <fullName evidence="3">Uncharacterized protein</fullName>
    </submittedName>
</protein>
<comment type="caution">
    <text evidence="3">The sequence shown here is derived from an EMBL/GenBank/DDBJ whole genome shotgun (WGS) entry which is preliminary data.</text>
</comment>
<sequence>MSAYLRLFILCVCVAVSVAVLPANVPNIIMAKSSPSTKSLKVKPSRPPRNKERYDNSVNDYLSERICGLNEMCKEEFSTKFRCRCPYWSFCSSPGRYYNAYCVMSDAGYLWTQPQGFFNNQPSKSTRYKKKLHNVHKAKSDKSLPRSLTSK</sequence>
<keyword evidence="2" id="KW-0732">Signal</keyword>
<evidence type="ECO:0000256" key="2">
    <source>
        <dbReference type="SAM" id="SignalP"/>
    </source>
</evidence>
<reference evidence="3 4" key="1">
    <citation type="submission" date="2015-12" db="EMBL/GenBank/DDBJ databases">
        <title>The genome of Folsomia candida.</title>
        <authorList>
            <person name="Faddeeva A."/>
            <person name="Derks M.F."/>
            <person name="Anvar Y."/>
            <person name="Smit S."/>
            <person name="Van Straalen N."/>
            <person name="Roelofs D."/>
        </authorList>
    </citation>
    <scope>NUCLEOTIDE SEQUENCE [LARGE SCALE GENOMIC DNA]</scope>
    <source>
        <strain evidence="3 4">VU population</strain>
        <tissue evidence="3">Whole body</tissue>
    </source>
</reference>
<feature type="region of interest" description="Disordered" evidence="1">
    <location>
        <begin position="132"/>
        <end position="151"/>
    </location>
</feature>
<dbReference type="AlphaFoldDB" id="A0A226EJH9"/>
<evidence type="ECO:0000256" key="1">
    <source>
        <dbReference type="SAM" id="MobiDB-lite"/>
    </source>
</evidence>
<organism evidence="3 4">
    <name type="scientific">Folsomia candida</name>
    <name type="common">Springtail</name>
    <dbReference type="NCBI Taxonomy" id="158441"/>
    <lineage>
        <taxon>Eukaryota</taxon>
        <taxon>Metazoa</taxon>
        <taxon>Ecdysozoa</taxon>
        <taxon>Arthropoda</taxon>
        <taxon>Hexapoda</taxon>
        <taxon>Collembola</taxon>
        <taxon>Entomobryomorpha</taxon>
        <taxon>Isotomoidea</taxon>
        <taxon>Isotomidae</taxon>
        <taxon>Proisotominae</taxon>
        <taxon>Folsomia</taxon>
    </lineage>
</organism>
<dbReference type="EMBL" id="LNIX01000003">
    <property type="protein sequence ID" value="OXA57873.1"/>
    <property type="molecule type" value="Genomic_DNA"/>
</dbReference>
<evidence type="ECO:0000313" key="3">
    <source>
        <dbReference type="EMBL" id="OXA57873.1"/>
    </source>
</evidence>
<feature type="chain" id="PRO_5012963112" evidence="2">
    <location>
        <begin position="20"/>
        <end position="151"/>
    </location>
</feature>
<dbReference type="OrthoDB" id="6373466at2759"/>